<evidence type="ECO:0000256" key="2">
    <source>
        <dbReference type="SAM" id="MobiDB-lite"/>
    </source>
</evidence>
<feature type="compositionally biased region" description="Low complexity" evidence="2">
    <location>
        <begin position="76"/>
        <end position="96"/>
    </location>
</feature>
<feature type="region of interest" description="Disordered" evidence="2">
    <location>
        <begin position="408"/>
        <end position="446"/>
    </location>
</feature>
<feature type="compositionally biased region" description="Basic residues" evidence="2">
    <location>
        <begin position="744"/>
        <end position="762"/>
    </location>
</feature>
<dbReference type="Pfam" id="PF04818">
    <property type="entry name" value="CID"/>
    <property type="match status" value="1"/>
</dbReference>
<dbReference type="InterPro" id="IPR000061">
    <property type="entry name" value="Surp"/>
</dbReference>
<dbReference type="GO" id="GO:0048471">
    <property type="term" value="C:perinuclear region of cytoplasm"/>
    <property type="evidence" value="ECO:0007669"/>
    <property type="project" value="TreeGrafter"/>
</dbReference>
<keyword evidence="1" id="KW-0175">Coiled coil</keyword>
<dbReference type="InterPro" id="IPR006569">
    <property type="entry name" value="CID_dom"/>
</dbReference>
<feature type="domain" description="SURP motif" evidence="3">
    <location>
        <begin position="15"/>
        <end position="57"/>
    </location>
</feature>
<dbReference type="PANTHER" id="PTHR12323:SF0">
    <property type="entry name" value="CALCIUM HOMEOSTASIS ENDOPLASMIC RETICULUM PROTEIN"/>
    <property type="match status" value="1"/>
</dbReference>
<dbReference type="InterPro" id="IPR008942">
    <property type="entry name" value="ENTH_VHS"/>
</dbReference>
<protein>
    <submittedName>
        <fullName evidence="5">Putative calcium homeostasis endoplasmic reticulum protein</fullName>
    </submittedName>
</protein>
<dbReference type="Gene3D" id="1.10.10.790">
    <property type="entry name" value="Surp module"/>
    <property type="match status" value="1"/>
</dbReference>
<sequence>MDVPAPPNDIELRNIIDKLAEFVARNGPEFESMTKTKQKGNAKFAFLYGGEYYNYYQYKVATKQQALMKQQGGGMNPFNQQQQNQQQSQNNNQMPQIWSNPPPGPQVAPQQPPPQPAINAQIAAQIEAITTQQNALREQIRQSDINLQAQHGVLLTQQQVQIDEAVTRAQNDALVKQADEHKISLSDFDAILQPIIDSCTKDSISNGKGWILQHCTDSGKCQIISQYLLRKALIAGVLFAQKLHLIYLVNDVIHHCIRKRNDELKKCLEGAVIPMFCNAQITTATDEQRAKLTKLLSLWESKGNFFDACVISKLKSPPSSLQEYQNSLLTQYAAIVAQITQATKSTFDNYQQQHQAFVQHATQQLALLEKQKQQIEQQAIKAAIAAQQQQQQQQQKAIAPVPLLPELSGAGGGGTNNGIAQGNPLLGGGGGGGGRGGSDRDGSIPSLLDQNINYNIISGAIQNLQGMNQGRDRDNGGGGSDNRSGSYSHSNDSGDGNNNGDYSHPPPNFPIPDMSRPPPYMHQQQQQQQQQQGQPQFPSYDDDIVDRRNEFDDPPMDDDDRRHHNEDDDDEDDDDHHRHHHPDDDQQQDYGEEKPRSPSPQPVQPSIPYFELPAGLMVPLIRLEDFNYHALEPEEIRLPPPAPPNERLLSAVEAFYAPPSHERPRDGEGWEKLALYEYFKVKNASRKQKEEEIERGDRDRSRSPTPIDPDWLKATKKPKKRVYRSRSRSKSREPSPRGRSPPPIRRRSRSRSRSPRRGRNRSPRSPIRRDRRSVTPPSFGGGGFGSKSSGNPLMMEDKVPQQQQQPMMKMGMAAAGPVGGEVWGGHDREGLGSYGARNSDPYESFRKNKGAAFITRMKTQTDR</sequence>
<feature type="compositionally biased region" description="Low complexity" evidence="2">
    <location>
        <begin position="523"/>
        <end position="536"/>
    </location>
</feature>
<reference evidence="5" key="1">
    <citation type="submission" date="2017-01" db="EMBL/GenBank/DDBJ databases">
        <title>A deep insight into the sialotranscriptome of adult male and female Cluex tarsalis mosquitoes.</title>
        <authorList>
            <person name="Ribeiro J.M."/>
            <person name="Moreira F."/>
            <person name="Bernard K.A."/>
            <person name="Calvo E."/>
        </authorList>
    </citation>
    <scope>NUCLEOTIDE SEQUENCE</scope>
    <source>
        <strain evidence="5">Kern County</strain>
        <tissue evidence="5">Salivary glands</tissue>
    </source>
</reference>
<feature type="compositionally biased region" description="Basic residues" evidence="2">
    <location>
        <begin position="714"/>
        <end position="729"/>
    </location>
</feature>
<feature type="compositionally biased region" description="Pro residues" evidence="2">
    <location>
        <begin position="100"/>
        <end position="116"/>
    </location>
</feature>
<dbReference type="SMART" id="SM00582">
    <property type="entry name" value="RPR"/>
    <property type="match status" value="1"/>
</dbReference>
<evidence type="ECO:0000256" key="1">
    <source>
        <dbReference type="SAM" id="Coils"/>
    </source>
</evidence>
<dbReference type="Gene3D" id="1.25.40.90">
    <property type="match status" value="1"/>
</dbReference>
<name>A0A1Q3F876_CULTA</name>
<dbReference type="Pfam" id="PF01805">
    <property type="entry name" value="Surp"/>
    <property type="match status" value="1"/>
</dbReference>
<dbReference type="GO" id="GO:0003723">
    <property type="term" value="F:RNA binding"/>
    <property type="evidence" value="ECO:0007669"/>
    <property type="project" value="InterPro"/>
</dbReference>
<feature type="domain" description="CID" evidence="4">
    <location>
        <begin position="180"/>
        <end position="322"/>
    </location>
</feature>
<dbReference type="PROSITE" id="PS50128">
    <property type="entry name" value="SURP"/>
    <property type="match status" value="1"/>
</dbReference>
<evidence type="ECO:0000259" key="4">
    <source>
        <dbReference type="PROSITE" id="PS51391"/>
    </source>
</evidence>
<dbReference type="AlphaFoldDB" id="A0A1Q3F876"/>
<feature type="coiled-coil region" evidence="1">
    <location>
        <begin position="358"/>
        <end position="392"/>
    </location>
</feature>
<dbReference type="SUPFAM" id="SSF109905">
    <property type="entry name" value="Surp module (SWAP domain)"/>
    <property type="match status" value="1"/>
</dbReference>
<feature type="region of interest" description="Disordered" evidence="2">
    <location>
        <begin position="71"/>
        <end position="116"/>
    </location>
</feature>
<feature type="compositionally biased region" description="Gly residues" evidence="2">
    <location>
        <begin position="425"/>
        <end position="436"/>
    </location>
</feature>
<dbReference type="SMART" id="SM00648">
    <property type="entry name" value="SWAP"/>
    <property type="match status" value="1"/>
</dbReference>
<dbReference type="PROSITE" id="PS51391">
    <property type="entry name" value="CID"/>
    <property type="match status" value="1"/>
</dbReference>
<proteinExistence type="predicted"/>
<feature type="compositionally biased region" description="Low complexity" evidence="2">
    <location>
        <begin position="481"/>
        <end position="503"/>
    </location>
</feature>
<dbReference type="PANTHER" id="PTHR12323">
    <property type="entry name" value="SR-RELATED CTD ASSOCIATED FACTOR 6"/>
    <property type="match status" value="1"/>
</dbReference>
<evidence type="ECO:0000259" key="3">
    <source>
        <dbReference type="PROSITE" id="PS50128"/>
    </source>
</evidence>
<feature type="compositionally biased region" description="Pro residues" evidence="2">
    <location>
        <begin position="504"/>
        <end position="520"/>
    </location>
</feature>
<dbReference type="SUPFAM" id="SSF48464">
    <property type="entry name" value="ENTH/VHS domain"/>
    <property type="match status" value="1"/>
</dbReference>
<feature type="compositionally biased region" description="Low complexity" evidence="2">
    <location>
        <begin position="800"/>
        <end position="809"/>
    </location>
</feature>
<organism evidence="5">
    <name type="scientific">Culex tarsalis</name>
    <name type="common">Encephalitis mosquito</name>
    <dbReference type="NCBI Taxonomy" id="7177"/>
    <lineage>
        <taxon>Eukaryota</taxon>
        <taxon>Metazoa</taxon>
        <taxon>Ecdysozoa</taxon>
        <taxon>Arthropoda</taxon>
        <taxon>Hexapoda</taxon>
        <taxon>Insecta</taxon>
        <taxon>Pterygota</taxon>
        <taxon>Neoptera</taxon>
        <taxon>Endopterygota</taxon>
        <taxon>Diptera</taxon>
        <taxon>Nematocera</taxon>
        <taxon>Culicoidea</taxon>
        <taxon>Culicidae</taxon>
        <taxon>Culicinae</taxon>
        <taxon>Culicini</taxon>
        <taxon>Culex</taxon>
        <taxon>Culex</taxon>
    </lineage>
</organism>
<feature type="compositionally biased region" description="Basic and acidic residues" evidence="2">
    <location>
        <begin position="687"/>
        <end position="702"/>
    </location>
</feature>
<dbReference type="EMBL" id="GFDL01011316">
    <property type="protein sequence ID" value="JAV23729.1"/>
    <property type="molecule type" value="Transcribed_RNA"/>
</dbReference>
<feature type="region of interest" description="Disordered" evidence="2">
    <location>
        <begin position="684"/>
        <end position="809"/>
    </location>
</feature>
<dbReference type="InterPro" id="IPR056721">
    <property type="entry name" value="DUF7819"/>
</dbReference>
<dbReference type="InterPro" id="IPR035967">
    <property type="entry name" value="SWAP/Surp_sf"/>
</dbReference>
<dbReference type="GO" id="GO:0006874">
    <property type="term" value="P:intracellular calcium ion homeostasis"/>
    <property type="evidence" value="ECO:0007669"/>
    <property type="project" value="TreeGrafter"/>
</dbReference>
<dbReference type="GO" id="GO:0006396">
    <property type="term" value="P:RNA processing"/>
    <property type="evidence" value="ECO:0007669"/>
    <property type="project" value="InterPro"/>
</dbReference>
<accession>A0A1Q3F876</accession>
<dbReference type="Pfam" id="PF25127">
    <property type="entry name" value="DUF7819"/>
    <property type="match status" value="1"/>
</dbReference>
<evidence type="ECO:0000313" key="5">
    <source>
        <dbReference type="EMBL" id="JAV23729.1"/>
    </source>
</evidence>
<feature type="region of interest" description="Disordered" evidence="2">
    <location>
        <begin position="466"/>
        <end position="608"/>
    </location>
</feature>